<keyword evidence="2" id="KW-0812">Transmembrane</keyword>
<evidence type="ECO:0000256" key="5">
    <source>
        <dbReference type="SAM" id="MobiDB-lite"/>
    </source>
</evidence>
<dbReference type="Proteomes" id="UP001600888">
    <property type="component" value="Unassembled WGS sequence"/>
</dbReference>
<keyword evidence="3" id="KW-1133">Transmembrane helix</keyword>
<sequence length="210" mass="21754">MPPKSAAQKVNQVARNGGSDDGSNDGIVNPSGAAISGFGAAYLIGVPITSSITKADGVFHGIIQRLFEIFPGGVAQGRAIPALTAFYVFMTFGASGAISAAGQAMGRREGLDNNTPRKHVHTLDGLPLRMRSAHYGLLENFAGFAVAASLAQSLAPADPQIANLLGLHVLLKTGLYYVSYLADVAPPRTLSHVLATSAVINVCWRLANGA</sequence>
<gene>
    <name evidence="6" type="ORF">FJTKL_03645</name>
</gene>
<dbReference type="Gene3D" id="1.20.120.550">
    <property type="entry name" value="Membrane associated eicosanoid/glutathione metabolism-like domain"/>
    <property type="match status" value="1"/>
</dbReference>
<protein>
    <recommendedName>
        <fullName evidence="8">MAPEG family protein</fullName>
    </recommendedName>
</protein>
<reference evidence="6 7" key="1">
    <citation type="submission" date="2024-03" db="EMBL/GenBank/DDBJ databases">
        <title>A high-quality draft genome sequence of Diaporthe vaccinii, a causative agent of upright dieback and viscid rot disease in cranberry plants.</title>
        <authorList>
            <person name="Sarrasin M."/>
            <person name="Lang B.F."/>
            <person name="Burger G."/>
        </authorList>
    </citation>
    <scope>NUCLEOTIDE SEQUENCE [LARGE SCALE GENOMIC DNA]</scope>
    <source>
        <strain evidence="6 7">IS7</strain>
    </source>
</reference>
<comment type="subcellular location">
    <subcellularLocation>
        <location evidence="1">Membrane</location>
    </subcellularLocation>
</comment>
<dbReference type="InterPro" id="IPR001129">
    <property type="entry name" value="Membr-assoc_MAPEG"/>
</dbReference>
<dbReference type="Pfam" id="PF01124">
    <property type="entry name" value="MAPEG"/>
    <property type="match status" value="1"/>
</dbReference>
<evidence type="ECO:0000313" key="7">
    <source>
        <dbReference type="Proteomes" id="UP001600888"/>
    </source>
</evidence>
<keyword evidence="4" id="KW-0472">Membrane</keyword>
<comment type="caution">
    <text evidence="6">The sequence shown here is derived from an EMBL/GenBank/DDBJ whole genome shotgun (WGS) entry which is preliminary data.</text>
</comment>
<dbReference type="InterPro" id="IPR023352">
    <property type="entry name" value="MAPEG-like_dom_sf"/>
</dbReference>
<keyword evidence="7" id="KW-1185">Reference proteome</keyword>
<feature type="region of interest" description="Disordered" evidence="5">
    <location>
        <begin position="1"/>
        <end position="26"/>
    </location>
</feature>
<evidence type="ECO:0008006" key="8">
    <source>
        <dbReference type="Google" id="ProtNLM"/>
    </source>
</evidence>
<dbReference type="PANTHER" id="PTHR35371:SF1">
    <property type="entry name" value="BLR7753 PROTEIN"/>
    <property type="match status" value="1"/>
</dbReference>
<evidence type="ECO:0000313" key="6">
    <source>
        <dbReference type="EMBL" id="KAL2274100.1"/>
    </source>
</evidence>
<evidence type="ECO:0000256" key="2">
    <source>
        <dbReference type="ARBA" id="ARBA00022692"/>
    </source>
</evidence>
<dbReference type="PANTHER" id="PTHR35371">
    <property type="entry name" value="INNER MEMBRANE PROTEIN"/>
    <property type="match status" value="1"/>
</dbReference>
<dbReference type="SUPFAM" id="SSF161084">
    <property type="entry name" value="MAPEG domain-like"/>
    <property type="match status" value="1"/>
</dbReference>
<evidence type="ECO:0000256" key="1">
    <source>
        <dbReference type="ARBA" id="ARBA00004370"/>
    </source>
</evidence>
<name>A0ABR4DUN5_9PEZI</name>
<evidence type="ECO:0000256" key="3">
    <source>
        <dbReference type="ARBA" id="ARBA00022989"/>
    </source>
</evidence>
<accession>A0ABR4DUN5</accession>
<evidence type="ECO:0000256" key="4">
    <source>
        <dbReference type="ARBA" id="ARBA00023136"/>
    </source>
</evidence>
<dbReference type="EMBL" id="JBAWTH010000166">
    <property type="protein sequence ID" value="KAL2274100.1"/>
    <property type="molecule type" value="Genomic_DNA"/>
</dbReference>
<organism evidence="6 7">
    <name type="scientific">Diaporthe vaccinii</name>
    <dbReference type="NCBI Taxonomy" id="105482"/>
    <lineage>
        <taxon>Eukaryota</taxon>
        <taxon>Fungi</taxon>
        <taxon>Dikarya</taxon>
        <taxon>Ascomycota</taxon>
        <taxon>Pezizomycotina</taxon>
        <taxon>Sordariomycetes</taxon>
        <taxon>Sordariomycetidae</taxon>
        <taxon>Diaporthales</taxon>
        <taxon>Diaporthaceae</taxon>
        <taxon>Diaporthe</taxon>
        <taxon>Diaporthe eres species complex</taxon>
    </lineage>
</organism>
<proteinExistence type="predicted"/>